<dbReference type="Proteomes" id="UP001242342">
    <property type="component" value="Unassembled WGS sequence"/>
</dbReference>
<feature type="domain" description="DUF7738" evidence="1">
    <location>
        <begin position="14"/>
        <end position="112"/>
    </location>
</feature>
<sequence length="144" mass="16847">MFNFFKKKKVKSLTIVCDTDVIHINSKPLTFPTNYDTLVEVLGKPSRELKKSNDYIIWDTHGIFCGYTERDNILSINIYQNKEDRSEYNTKKQFKGRLFLNNEEITNNEFGKIPLGKVAIHRLGRESDTRFGFSLGVNRDYKDL</sequence>
<gene>
    <name evidence="3" type="ORF">CSC81_13805</name>
    <name evidence="2" type="ORF">Q8W23_05650</name>
</gene>
<keyword evidence="5" id="KW-1185">Reference proteome</keyword>
<dbReference type="InterPro" id="IPR056640">
    <property type="entry name" value="DUF7738"/>
</dbReference>
<dbReference type="EMBL" id="PDUU01000016">
    <property type="protein sequence ID" value="PHN96431.1"/>
    <property type="molecule type" value="Genomic_DNA"/>
</dbReference>
<dbReference type="Proteomes" id="UP000222163">
    <property type="component" value="Unassembled WGS sequence"/>
</dbReference>
<evidence type="ECO:0000313" key="4">
    <source>
        <dbReference type="Proteomes" id="UP000222163"/>
    </source>
</evidence>
<accession>A0A2G1BQU4</accession>
<protein>
    <recommendedName>
        <fullName evidence="1">DUF7738 domain-containing protein</fullName>
    </recommendedName>
</protein>
<dbReference type="AlphaFoldDB" id="A0A2G1BQU4"/>
<dbReference type="Pfam" id="PF24880">
    <property type="entry name" value="DUF7738"/>
    <property type="match status" value="1"/>
</dbReference>
<dbReference type="EMBL" id="JAUYVU010000003">
    <property type="protein sequence ID" value="MDP2540959.1"/>
    <property type="molecule type" value="Genomic_DNA"/>
</dbReference>
<proteinExistence type="predicted"/>
<name>A0A2G1BQU4_9FLAO</name>
<comment type="caution">
    <text evidence="3">The sequence shown here is derived from an EMBL/GenBank/DDBJ whole genome shotgun (WGS) entry which is preliminary data.</text>
</comment>
<reference evidence="3 4" key="1">
    <citation type="journal article" date="2016" name="Nat. Commun.">
        <title>Microbial interactions lead to rapid micro-scale successions on model marine particles.</title>
        <authorList>
            <person name="Datta M.S."/>
            <person name="Sliwerska E."/>
            <person name="Gore J."/>
            <person name="Polz M.F."/>
            <person name="Cordero O.X."/>
        </authorList>
    </citation>
    <scope>NUCLEOTIDE SEQUENCE [LARGE SCALE GENOMIC DNA]</scope>
    <source>
        <strain evidence="3 4">4G03</strain>
    </source>
</reference>
<reference evidence="3" key="2">
    <citation type="submission" date="2017-10" db="EMBL/GenBank/DDBJ databases">
        <authorList>
            <person name="Enke T.N."/>
            <person name="Cordero O.X."/>
        </authorList>
    </citation>
    <scope>NUCLEOTIDE SEQUENCE</scope>
    <source>
        <strain evidence="3">4G03</strain>
    </source>
</reference>
<organism evidence="3 4">
    <name type="scientific">Tenacibaculum discolor</name>
    <dbReference type="NCBI Taxonomy" id="361581"/>
    <lineage>
        <taxon>Bacteria</taxon>
        <taxon>Pseudomonadati</taxon>
        <taxon>Bacteroidota</taxon>
        <taxon>Flavobacteriia</taxon>
        <taxon>Flavobacteriales</taxon>
        <taxon>Flavobacteriaceae</taxon>
        <taxon>Tenacibaculum</taxon>
    </lineage>
</organism>
<evidence type="ECO:0000259" key="1">
    <source>
        <dbReference type="Pfam" id="PF24880"/>
    </source>
</evidence>
<evidence type="ECO:0000313" key="5">
    <source>
        <dbReference type="Proteomes" id="UP001242342"/>
    </source>
</evidence>
<evidence type="ECO:0000313" key="3">
    <source>
        <dbReference type="EMBL" id="PHN96431.1"/>
    </source>
</evidence>
<evidence type="ECO:0000313" key="2">
    <source>
        <dbReference type="EMBL" id="MDP2540959.1"/>
    </source>
</evidence>
<reference evidence="2 5" key="3">
    <citation type="submission" date="2023-07" db="EMBL/GenBank/DDBJ databases">
        <title>Genome content predicts the carbon catabolic preferences of heterotrophic bacteria.</title>
        <authorList>
            <person name="Gralka M."/>
        </authorList>
    </citation>
    <scope>NUCLEOTIDE SEQUENCE [LARGE SCALE GENOMIC DNA]</scope>
    <source>
        <strain evidence="2 5">4G03</strain>
    </source>
</reference>